<organism evidence="1 2">
    <name type="scientific">Vitis vinifera</name>
    <name type="common">Grape</name>
    <dbReference type="NCBI Taxonomy" id="29760"/>
    <lineage>
        <taxon>Eukaryota</taxon>
        <taxon>Viridiplantae</taxon>
        <taxon>Streptophyta</taxon>
        <taxon>Embryophyta</taxon>
        <taxon>Tracheophyta</taxon>
        <taxon>Spermatophyta</taxon>
        <taxon>Magnoliopsida</taxon>
        <taxon>eudicotyledons</taxon>
        <taxon>Gunneridae</taxon>
        <taxon>Pentapetalae</taxon>
        <taxon>rosids</taxon>
        <taxon>Vitales</taxon>
        <taxon>Vitaceae</taxon>
        <taxon>Viteae</taxon>
        <taxon>Vitis</taxon>
    </lineage>
</organism>
<accession>F6H2U7</accession>
<name>F6H2U7_VITVI</name>
<keyword evidence="2" id="KW-1185">Reference proteome</keyword>
<reference evidence="2" key="1">
    <citation type="journal article" date="2007" name="Nature">
        <title>The grapevine genome sequence suggests ancestral hexaploidization in major angiosperm phyla.</title>
        <authorList>
            <consortium name="The French-Italian Public Consortium for Grapevine Genome Characterization."/>
            <person name="Jaillon O."/>
            <person name="Aury J.-M."/>
            <person name="Noel B."/>
            <person name="Policriti A."/>
            <person name="Clepet C."/>
            <person name="Casagrande A."/>
            <person name="Choisne N."/>
            <person name="Aubourg S."/>
            <person name="Vitulo N."/>
            <person name="Jubin C."/>
            <person name="Vezzi A."/>
            <person name="Legeai F."/>
            <person name="Hugueney P."/>
            <person name="Dasilva C."/>
            <person name="Horner D."/>
            <person name="Mica E."/>
            <person name="Jublot D."/>
            <person name="Poulain J."/>
            <person name="Bruyere C."/>
            <person name="Billault A."/>
            <person name="Segurens B."/>
            <person name="Gouyvenoux M."/>
            <person name="Ugarte E."/>
            <person name="Cattonaro F."/>
            <person name="Anthouard V."/>
            <person name="Vico V."/>
            <person name="Del Fabbro C."/>
            <person name="Alaux M."/>
            <person name="Di Gaspero G."/>
            <person name="Dumas V."/>
            <person name="Felice N."/>
            <person name="Paillard S."/>
            <person name="Juman I."/>
            <person name="Moroldo M."/>
            <person name="Scalabrin S."/>
            <person name="Canaguier A."/>
            <person name="Le Clainche I."/>
            <person name="Malacrida G."/>
            <person name="Durand E."/>
            <person name="Pesole G."/>
            <person name="Laucou V."/>
            <person name="Chatelet P."/>
            <person name="Merdinoglu D."/>
            <person name="Delledonne M."/>
            <person name="Pezzotti M."/>
            <person name="Lecharny A."/>
            <person name="Scarpelli C."/>
            <person name="Artiguenave F."/>
            <person name="Pe M.E."/>
            <person name="Valle G."/>
            <person name="Morgante M."/>
            <person name="Caboche M."/>
            <person name="Adam-Blondon A.-F."/>
            <person name="Weissenbach J."/>
            <person name="Quetier F."/>
            <person name="Wincker P."/>
        </authorList>
    </citation>
    <scope>NUCLEOTIDE SEQUENCE [LARGE SCALE GENOMIC DNA]</scope>
    <source>
        <strain evidence="2">cv. Pinot noir / PN40024</strain>
    </source>
</reference>
<dbReference type="ESTHER" id="vitvi-f6h2u7">
    <property type="family name" value="Duf_1350"/>
</dbReference>
<dbReference type="FunCoup" id="F6H2U7">
    <property type="interactions" value="970"/>
</dbReference>
<dbReference type="EMBL" id="FN595231">
    <property type="protein sequence ID" value="CCB46632.1"/>
    <property type="molecule type" value="Genomic_DNA"/>
</dbReference>
<proteinExistence type="predicted"/>
<dbReference type="InParanoid" id="F6H2U7"/>
<evidence type="ECO:0000313" key="2">
    <source>
        <dbReference type="Proteomes" id="UP000009183"/>
    </source>
</evidence>
<dbReference type="eggNOG" id="ENOG502QU9N">
    <property type="taxonomic scope" value="Eukaryota"/>
</dbReference>
<dbReference type="STRING" id="29760.F6H2U7"/>
<dbReference type="PaxDb" id="29760-VIT_04s0008g02280.t01"/>
<protein>
    <recommendedName>
        <fullName evidence="3">DUF1350 domain-containing protein</fullName>
    </recommendedName>
</protein>
<sequence>MELPTSVSSLLRSPNSLPPFKCFESYSSSRNINRLRMGRRGVVPSSASVKMVSNGYVRRDSYSGYSNRIYKRVDSCLVIPPPKGKKPTAIIEFLGGAFIGAVPEVTYSYLIELLANEGFLIISVPYNVTFDHAQATREIYERFNSCLDTILTSGLPDASLSASELACLPLYSVGHSNGALLQVLKGSYFSEKIPKANAIISYNNRPATEAVPYFEQMGPLVRQVMPIVEASPAYSLAQNASDAWKGLLDMAGTMILDNDQETLVSLTNFVDQLPSVMNQVTQGISEFRPTPSENRECFKNSYNVQRTLLVKFNIDAIDETDLLEEILKPRVESIGGTLEKVSLNGNHITPCIQEPKWEVGNLYTPADAIAQGLKTLSLSETRVLSRTITNWFRGLEDLSSISVNACSLEKLMLELCLKWDAEKQPLTK</sequence>
<dbReference type="PANTHER" id="PTHR34127:SF3">
    <property type="entry name" value="INITIATION FACTOR 4F SUBUNIT (DUF1350)"/>
    <property type="match status" value="1"/>
</dbReference>
<dbReference type="Pfam" id="PF07082">
    <property type="entry name" value="DUF1350"/>
    <property type="match status" value="1"/>
</dbReference>
<dbReference type="Proteomes" id="UP000009183">
    <property type="component" value="Chromosome 4"/>
</dbReference>
<gene>
    <name evidence="1" type="ordered locus">VIT_04s0008g02280</name>
</gene>
<dbReference type="InterPro" id="IPR010765">
    <property type="entry name" value="DUF1350"/>
</dbReference>
<dbReference type="AlphaFoldDB" id="F6H2U7"/>
<evidence type="ECO:0008006" key="3">
    <source>
        <dbReference type="Google" id="ProtNLM"/>
    </source>
</evidence>
<dbReference type="HOGENOM" id="CLU_047079_0_0_1"/>
<dbReference type="PANTHER" id="PTHR34127">
    <property type="entry name" value="OS04G0405600 PROTEIN"/>
    <property type="match status" value="1"/>
</dbReference>
<evidence type="ECO:0000313" key="1">
    <source>
        <dbReference type="EMBL" id="CCB46632.1"/>
    </source>
</evidence>